<feature type="region of interest" description="Disordered" evidence="4">
    <location>
        <begin position="575"/>
        <end position="594"/>
    </location>
</feature>
<dbReference type="EMBL" id="JAACJO010000001">
    <property type="protein sequence ID" value="KAF5363705.1"/>
    <property type="molecule type" value="Genomic_DNA"/>
</dbReference>
<name>A0A8H5GFA3_9AGAR</name>
<dbReference type="GO" id="GO:0005085">
    <property type="term" value="F:guanyl-nucleotide exchange factor activity"/>
    <property type="evidence" value="ECO:0007669"/>
    <property type="project" value="UniProtKB-KW"/>
</dbReference>
<dbReference type="PANTHER" id="PTHR12425">
    <property type="entry name" value="SYNEMBRYN"/>
    <property type="match status" value="1"/>
</dbReference>
<evidence type="ECO:0000256" key="3">
    <source>
        <dbReference type="ARBA" id="ARBA00023186"/>
    </source>
</evidence>
<keyword evidence="2" id="KW-0344">Guanine-nucleotide releasing factor</keyword>
<protein>
    <submittedName>
        <fullName evidence="5">Uncharacterized protein</fullName>
    </submittedName>
</protein>
<dbReference type="OrthoDB" id="5585685at2759"/>
<evidence type="ECO:0000256" key="4">
    <source>
        <dbReference type="SAM" id="MobiDB-lite"/>
    </source>
</evidence>
<gene>
    <name evidence="5" type="ORF">D9756_000565</name>
</gene>
<dbReference type="GO" id="GO:0007186">
    <property type="term" value="P:G protein-coupled receptor signaling pathway"/>
    <property type="evidence" value="ECO:0007669"/>
    <property type="project" value="TreeGrafter"/>
</dbReference>
<comment type="similarity">
    <text evidence="1">Belongs to the synembryn family.</text>
</comment>
<dbReference type="SUPFAM" id="SSF48371">
    <property type="entry name" value="ARM repeat"/>
    <property type="match status" value="1"/>
</dbReference>
<proteinExistence type="inferred from homology"/>
<evidence type="ECO:0000256" key="2">
    <source>
        <dbReference type="ARBA" id="ARBA00022658"/>
    </source>
</evidence>
<dbReference type="InterPro" id="IPR019318">
    <property type="entry name" value="Gua_nucleotide_exch_fac_Ric8"/>
</dbReference>
<dbReference type="GO" id="GO:0001965">
    <property type="term" value="F:G-protein alpha-subunit binding"/>
    <property type="evidence" value="ECO:0007669"/>
    <property type="project" value="TreeGrafter"/>
</dbReference>
<evidence type="ECO:0000313" key="6">
    <source>
        <dbReference type="Proteomes" id="UP000559027"/>
    </source>
</evidence>
<feature type="compositionally biased region" description="Polar residues" evidence="4">
    <location>
        <begin position="303"/>
        <end position="345"/>
    </location>
</feature>
<dbReference type="InterPro" id="IPR016024">
    <property type="entry name" value="ARM-type_fold"/>
</dbReference>
<keyword evidence="3" id="KW-0143">Chaperone</keyword>
<comment type="caution">
    <text evidence="5">The sequence shown here is derived from an EMBL/GenBank/DDBJ whole genome shotgun (WGS) entry which is preliminary data.</text>
</comment>
<dbReference type="Proteomes" id="UP000559027">
    <property type="component" value="Unassembled WGS sequence"/>
</dbReference>
<reference evidence="5 6" key="1">
    <citation type="journal article" date="2020" name="ISME J.">
        <title>Uncovering the hidden diversity of litter-decomposition mechanisms in mushroom-forming fungi.</title>
        <authorList>
            <person name="Floudas D."/>
            <person name="Bentzer J."/>
            <person name="Ahren D."/>
            <person name="Johansson T."/>
            <person name="Persson P."/>
            <person name="Tunlid A."/>
        </authorList>
    </citation>
    <scope>NUCLEOTIDE SEQUENCE [LARGE SCALE GENOMIC DNA]</scope>
    <source>
        <strain evidence="5 6">CBS 146.42</strain>
    </source>
</reference>
<dbReference type="AlphaFoldDB" id="A0A8H5GFA3"/>
<sequence>MPSVDNYFSLTISSSRSDVAAALDAIINASPFAITPPTRKKLIQALLDDLGSPGKSRLYAKDAAKALLAVKSLGRDPSGSEFLALPNNLSVLLSLSASYKDDPDASLEALRCIANALLLIESSRETFLKLPVNGGDFCMNALEKATIPEQIFVLARILFLSTAFSASYIVTFIDNKYNGRTVVEIVGSKLDTLLISVQTSTKMAKEAMTDVLKFTYNITHHYPKAVQENPQSLAAVEDEKKVLGDFWSSKLDGLLPPLLRLFTSLPPTFPNPITAPLTHVIHALIGIPISPSLKNSWFPPTPANRSATNTPKSSSSQTPQGDNRSDSRSGSPVPQTPSSAKSSTLDRALSVLAASRRSLSRSSSPQVTVNTDVLQRAWDLFEVSFNHFFADNTEPDDPKVRELAKKEVSDSSLDDLLAPLVVLITRFCQADETVRARVRQWLVPDDLDRTSSLEQRPDILGKCLRLLSSVYHPRLKDSIGEMLYAMAGSDASNLTGLVGYGNVAGFLFNKGIPSAPPPSSDPSGSDSPGDHINPITGTTFKPKPDLPEMTEEEKEQEVEKLLWLFDRLEKTGAIPADQNPIRKAIQEGKATLGP</sequence>
<evidence type="ECO:0000256" key="1">
    <source>
        <dbReference type="ARBA" id="ARBA00009049"/>
    </source>
</evidence>
<evidence type="ECO:0000313" key="5">
    <source>
        <dbReference type="EMBL" id="KAF5363705.1"/>
    </source>
</evidence>
<dbReference type="PANTHER" id="PTHR12425:SF5">
    <property type="entry name" value="SYNEMBRYN"/>
    <property type="match status" value="1"/>
</dbReference>
<dbReference type="Pfam" id="PF10165">
    <property type="entry name" value="Ric8"/>
    <property type="match status" value="1"/>
</dbReference>
<feature type="region of interest" description="Disordered" evidence="4">
    <location>
        <begin position="298"/>
        <end position="345"/>
    </location>
</feature>
<accession>A0A8H5GFA3</accession>
<organism evidence="5 6">
    <name type="scientific">Leucocoprinus leucothites</name>
    <dbReference type="NCBI Taxonomy" id="201217"/>
    <lineage>
        <taxon>Eukaryota</taxon>
        <taxon>Fungi</taxon>
        <taxon>Dikarya</taxon>
        <taxon>Basidiomycota</taxon>
        <taxon>Agaricomycotina</taxon>
        <taxon>Agaricomycetes</taxon>
        <taxon>Agaricomycetidae</taxon>
        <taxon>Agaricales</taxon>
        <taxon>Agaricineae</taxon>
        <taxon>Agaricaceae</taxon>
        <taxon>Leucocoprinus</taxon>
    </lineage>
</organism>
<feature type="region of interest" description="Disordered" evidence="4">
    <location>
        <begin position="514"/>
        <end position="557"/>
    </location>
</feature>
<dbReference type="GO" id="GO:0005737">
    <property type="term" value="C:cytoplasm"/>
    <property type="evidence" value="ECO:0007669"/>
    <property type="project" value="TreeGrafter"/>
</dbReference>
<keyword evidence="6" id="KW-1185">Reference proteome</keyword>